<dbReference type="InterPro" id="IPR009057">
    <property type="entry name" value="Homeodomain-like_sf"/>
</dbReference>
<dbReference type="RefSeq" id="WP_084371420.1">
    <property type="nucleotide sequence ID" value="NZ_FWYF01000001.1"/>
</dbReference>
<dbReference type="SUPFAM" id="SSF63829">
    <property type="entry name" value="Calcium-dependent phosphotriesterase"/>
    <property type="match status" value="2"/>
</dbReference>
<dbReference type="Gene3D" id="3.40.50.2300">
    <property type="match status" value="1"/>
</dbReference>
<dbReference type="PROSITE" id="PS01124">
    <property type="entry name" value="HTH_ARAC_FAMILY_2"/>
    <property type="match status" value="1"/>
</dbReference>
<evidence type="ECO:0000256" key="14">
    <source>
        <dbReference type="SAM" id="MobiDB-lite"/>
    </source>
</evidence>
<keyword evidence="7" id="KW-0067">ATP-binding</keyword>
<evidence type="ECO:0000256" key="11">
    <source>
        <dbReference type="ARBA" id="ARBA00023163"/>
    </source>
</evidence>
<dbReference type="GO" id="GO:0043565">
    <property type="term" value="F:sequence-specific DNA binding"/>
    <property type="evidence" value="ECO:0007669"/>
    <property type="project" value="InterPro"/>
</dbReference>
<dbReference type="InterPro" id="IPR001789">
    <property type="entry name" value="Sig_transdc_resp-reg_receiver"/>
</dbReference>
<feature type="region of interest" description="Disordered" evidence="14">
    <location>
        <begin position="1422"/>
        <end position="1446"/>
    </location>
</feature>
<comment type="catalytic activity">
    <reaction evidence="1">
        <text>ATP + protein L-histidine = ADP + protein N-phospho-L-histidine.</text>
        <dbReference type="EC" id="2.7.13.3"/>
    </reaction>
</comment>
<organism evidence="18 19">
    <name type="scientific">Reichenbachiella faecimaris</name>
    <dbReference type="NCBI Taxonomy" id="692418"/>
    <lineage>
        <taxon>Bacteria</taxon>
        <taxon>Pseudomonadati</taxon>
        <taxon>Bacteroidota</taxon>
        <taxon>Cytophagia</taxon>
        <taxon>Cytophagales</taxon>
        <taxon>Reichenbachiellaceae</taxon>
        <taxon>Reichenbachiella</taxon>
    </lineage>
</organism>
<keyword evidence="6 18" id="KW-0418">Kinase</keyword>
<name>A0A1W2G7X7_REIFA</name>
<evidence type="ECO:0000313" key="18">
    <source>
        <dbReference type="EMBL" id="SMD32777.1"/>
    </source>
</evidence>
<dbReference type="PRINTS" id="PR00344">
    <property type="entry name" value="BCTRLSENSOR"/>
</dbReference>
<feature type="domain" description="Response regulatory" evidence="17">
    <location>
        <begin position="1183"/>
        <end position="1298"/>
    </location>
</feature>
<dbReference type="SUPFAM" id="SSF47384">
    <property type="entry name" value="Homodimeric domain of signal transducing histidine kinase"/>
    <property type="match status" value="1"/>
</dbReference>
<evidence type="ECO:0000256" key="10">
    <source>
        <dbReference type="ARBA" id="ARBA00023125"/>
    </source>
</evidence>
<keyword evidence="3 12" id="KW-0597">Phosphoprotein</keyword>
<evidence type="ECO:0000256" key="6">
    <source>
        <dbReference type="ARBA" id="ARBA00022777"/>
    </source>
</evidence>
<dbReference type="Pfam" id="PF00072">
    <property type="entry name" value="Response_reg"/>
    <property type="match status" value="1"/>
</dbReference>
<evidence type="ECO:0000256" key="3">
    <source>
        <dbReference type="ARBA" id="ARBA00022553"/>
    </source>
</evidence>
<gene>
    <name evidence="18" type="ORF">SAMN04488029_1128</name>
</gene>
<dbReference type="InterPro" id="IPR011123">
    <property type="entry name" value="Y_Y_Y"/>
</dbReference>
<evidence type="ECO:0000256" key="8">
    <source>
        <dbReference type="ARBA" id="ARBA00023012"/>
    </source>
</evidence>
<dbReference type="InterPro" id="IPR003661">
    <property type="entry name" value="HisK_dim/P_dom"/>
</dbReference>
<dbReference type="CDD" id="cd00146">
    <property type="entry name" value="PKD"/>
    <property type="match status" value="1"/>
</dbReference>
<dbReference type="SUPFAM" id="SSF55874">
    <property type="entry name" value="ATPase domain of HSP90 chaperone/DNA topoisomerase II/histidine kinase"/>
    <property type="match status" value="1"/>
</dbReference>
<reference evidence="18 19" key="1">
    <citation type="submission" date="2017-04" db="EMBL/GenBank/DDBJ databases">
        <authorList>
            <person name="Afonso C.L."/>
            <person name="Miller P.J."/>
            <person name="Scott M.A."/>
            <person name="Spackman E."/>
            <person name="Goraichik I."/>
            <person name="Dimitrov K.M."/>
            <person name="Suarez D.L."/>
            <person name="Swayne D.E."/>
        </authorList>
    </citation>
    <scope>NUCLEOTIDE SEQUENCE [LARGE SCALE GENOMIC DNA]</scope>
    <source>
        <strain evidence="18 19">DSM 26133</strain>
    </source>
</reference>
<dbReference type="GO" id="GO:0003700">
    <property type="term" value="F:DNA-binding transcription factor activity"/>
    <property type="evidence" value="ECO:0007669"/>
    <property type="project" value="InterPro"/>
</dbReference>
<dbReference type="Gene3D" id="3.30.565.10">
    <property type="entry name" value="Histidine kinase-like ATPase, C-terminal domain"/>
    <property type="match status" value="1"/>
</dbReference>
<evidence type="ECO:0000313" key="19">
    <source>
        <dbReference type="Proteomes" id="UP000192472"/>
    </source>
</evidence>
<dbReference type="SUPFAM" id="SSF52172">
    <property type="entry name" value="CheY-like"/>
    <property type="match status" value="1"/>
</dbReference>
<protein>
    <recommendedName>
        <fullName evidence="2">histidine kinase</fullName>
        <ecNumber evidence="2">2.7.13.3</ecNumber>
    </recommendedName>
</protein>
<evidence type="ECO:0000256" key="2">
    <source>
        <dbReference type="ARBA" id="ARBA00012438"/>
    </source>
</evidence>
<dbReference type="OrthoDB" id="9797097at2"/>
<dbReference type="PROSITE" id="PS50110">
    <property type="entry name" value="RESPONSE_REGULATORY"/>
    <property type="match status" value="1"/>
</dbReference>
<dbReference type="GO" id="GO:0000155">
    <property type="term" value="F:phosphorelay sensor kinase activity"/>
    <property type="evidence" value="ECO:0007669"/>
    <property type="project" value="InterPro"/>
</dbReference>
<evidence type="ECO:0000259" key="17">
    <source>
        <dbReference type="PROSITE" id="PS50110"/>
    </source>
</evidence>
<evidence type="ECO:0000256" key="9">
    <source>
        <dbReference type="ARBA" id="ARBA00023015"/>
    </source>
</evidence>
<dbReference type="PROSITE" id="PS50109">
    <property type="entry name" value="HIS_KIN"/>
    <property type="match status" value="1"/>
</dbReference>
<dbReference type="InterPro" id="IPR015943">
    <property type="entry name" value="WD40/YVTN_repeat-like_dom_sf"/>
</dbReference>
<evidence type="ECO:0000256" key="1">
    <source>
        <dbReference type="ARBA" id="ARBA00000085"/>
    </source>
</evidence>
<dbReference type="InterPro" id="IPR004358">
    <property type="entry name" value="Sig_transdc_His_kin-like_C"/>
</dbReference>
<dbReference type="PANTHER" id="PTHR43547:SF2">
    <property type="entry name" value="HYBRID SIGNAL TRANSDUCTION HISTIDINE KINASE C"/>
    <property type="match status" value="1"/>
</dbReference>
<dbReference type="Pfam" id="PF00512">
    <property type="entry name" value="HisKA"/>
    <property type="match status" value="1"/>
</dbReference>
<keyword evidence="13" id="KW-0175">Coiled coil</keyword>
<dbReference type="Pfam" id="PF12833">
    <property type="entry name" value="HTH_18"/>
    <property type="match status" value="1"/>
</dbReference>
<dbReference type="SMART" id="SM00448">
    <property type="entry name" value="REC"/>
    <property type="match status" value="1"/>
</dbReference>
<evidence type="ECO:0000256" key="5">
    <source>
        <dbReference type="ARBA" id="ARBA00022741"/>
    </source>
</evidence>
<dbReference type="Pfam" id="PF07494">
    <property type="entry name" value="Reg_prop"/>
    <property type="match status" value="8"/>
</dbReference>
<dbReference type="EC" id="2.7.13.3" evidence="2"/>
<feature type="domain" description="HTH araC/xylS-type" evidence="15">
    <location>
        <begin position="1330"/>
        <end position="1429"/>
    </location>
</feature>
<dbReference type="InterPro" id="IPR018062">
    <property type="entry name" value="HTH_AraC-typ_CS"/>
</dbReference>
<keyword evidence="19" id="KW-1185">Reference proteome</keyword>
<dbReference type="Gene3D" id="2.130.10.10">
    <property type="entry name" value="YVTN repeat-like/Quinoprotein amine dehydrogenase"/>
    <property type="match status" value="2"/>
</dbReference>
<dbReference type="InterPro" id="IPR011006">
    <property type="entry name" value="CheY-like_superfamily"/>
</dbReference>
<keyword evidence="11" id="KW-0804">Transcription</keyword>
<dbReference type="PANTHER" id="PTHR43547">
    <property type="entry name" value="TWO-COMPONENT HISTIDINE KINASE"/>
    <property type="match status" value="1"/>
</dbReference>
<dbReference type="Gene3D" id="2.60.40.10">
    <property type="entry name" value="Immunoglobulins"/>
    <property type="match status" value="1"/>
</dbReference>
<keyword evidence="9" id="KW-0805">Transcription regulation</keyword>
<dbReference type="FunFam" id="1.10.287.130:FF:000045">
    <property type="entry name" value="Two-component system sensor histidine kinase/response regulator"/>
    <property type="match status" value="1"/>
</dbReference>
<evidence type="ECO:0000259" key="15">
    <source>
        <dbReference type="PROSITE" id="PS01124"/>
    </source>
</evidence>
<keyword evidence="4" id="KW-0808">Transferase</keyword>
<keyword evidence="10" id="KW-0238">DNA-binding</keyword>
<dbReference type="InterPro" id="IPR003594">
    <property type="entry name" value="HATPase_dom"/>
</dbReference>
<dbReference type="InterPro" id="IPR018060">
    <property type="entry name" value="HTH_AraC"/>
</dbReference>
<dbReference type="InterPro" id="IPR036890">
    <property type="entry name" value="HATPase_C_sf"/>
</dbReference>
<dbReference type="PROSITE" id="PS00041">
    <property type="entry name" value="HTH_ARAC_FAMILY_1"/>
    <property type="match status" value="1"/>
</dbReference>
<evidence type="ECO:0000256" key="13">
    <source>
        <dbReference type="SAM" id="Coils"/>
    </source>
</evidence>
<evidence type="ECO:0000256" key="12">
    <source>
        <dbReference type="PROSITE-ProRule" id="PRU00169"/>
    </source>
</evidence>
<sequence>MRKIGSRSKVGIAWPTLLLFLCYLNTEAQISRFSHIGVSEGLSHGWAKCIEKDNQGYLWVGTVNGLNRYDGNEFKVFKNIKNSPNTISDNFIQAIESDQQGNMWIGTYSGGLNRYDPLTETFVSYRNAPKKLNSISDDRIHAITQDSKGRLWVGTARGLDLYDYENDHFNPYYMLVKDRPKFIRGIVACIYEDRDDNIWVGTDSGLYKIDAETGRFVGFSHNPSDRSSLSHPYVTSIYQDAASNIWVGTWGGSVNLFHPEQETFTRIEEETLNHTKLSHNSVLCMTGDRDGHLFIGTEGGGLNVLNIVDHSLAVYLPRVGELNGINSNSIHSIYSDAESGITWIGSYGGGLNFFSRWNKPFAHFKQDQDELNNNSILSIAEASDGLIYVGTDGGGINIVNPKTKQVEQLTHDNLDEGSLMSNAVLALEFDDEQNLWVGTFDGGLDYLPKGANRFQHFIPDPEDPNSISDSDVSSICIAKNGIVWAGTMNGGISQYNPITRTFNNFKHVPGNAASLTDNFISHIFEGANGKFYIQNGKTLDVFDSETSTFSRLDKSFGMILNTPIASLEDSRGNIWVGTREGLFFFDLKSIKYKEFNKTSGLPNNSITGILEDQFRNLWVSTMGGLVKMEAAVQHQDTVRMHTYTKEDGLQGNDFKDMACHKGKGSMLYFGGQNGFNFFYPEKIHLNPVVPQVLFTGFRLFNNKVEFGESEILKKPLNQTQVIHLDYKHNVFSFEFSALNYWQPQKNQYAYIMRGFEKNWNHVGNQNSATYTNLDPGHYTFKVKAANNDGIWNETGESIEVIISPPWWKTTWFRFATIFLLAFTIVAFIRIRLYQLKQRQKELTKEVEARTIEIRSINELLKSRNEEIGIKNDRLTDNNKKLIDQNGELERQAIKIQSLLGEIQELNELKLRFFTNISHELRTPLTLIIGPLEKLISTYENKNRSQKEFGVMHRNALKLLRLINQLLDFRKIESGNIQLQAQKNDIISCIQEVFDTFKFMAERKRIKYRFESEYQHYDLWFDQEKMEKILTNLLSNAFKYTSEGHVLVKLAMSEDEKAMILSISDTGRGIPADQLPKVFDLYYQANNASNLNQAGSGIGLALIKQYIDLHHGKIELTSQIDQGSCFRAHFPIGSGHLDASEIVTADVEDRIMIQSSIPETESYSEEREVPFDQLSDIPLGEKPMLLIVEDNADIRDYIRNSMDQDFQVSEASNGVMGLEKALEITPDLIISDVMMPEMNGFMMCQKLKEDEQTNHIPIVLLTAYSGEEKQWEGFKSGADDYITKPFNIKILQQKLKNITHTREQLIQKFNQSTSLDIQNLSPKETDQKFLKKAIDVINENLDDANLSVDDFSDHFNMSRRNLLRKLKAITGLSVSEFIKSIRLKKSISYINTSDMNISEIAYAVGFSDPKYFSKCFKSQFGKSPKEYKEPDNFSSSSGYLKTTKLVD</sequence>
<dbReference type="GO" id="GO:0005524">
    <property type="term" value="F:ATP binding"/>
    <property type="evidence" value="ECO:0007669"/>
    <property type="project" value="UniProtKB-KW"/>
</dbReference>
<dbReference type="Pfam" id="PF02518">
    <property type="entry name" value="HATPase_c"/>
    <property type="match status" value="1"/>
</dbReference>
<dbReference type="Gene3D" id="1.10.287.130">
    <property type="match status" value="1"/>
</dbReference>
<feature type="coiled-coil region" evidence="13">
    <location>
        <begin position="871"/>
        <end position="908"/>
    </location>
</feature>
<dbReference type="Proteomes" id="UP000192472">
    <property type="component" value="Unassembled WGS sequence"/>
</dbReference>
<dbReference type="CDD" id="cd00082">
    <property type="entry name" value="HisKA"/>
    <property type="match status" value="1"/>
</dbReference>
<dbReference type="InterPro" id="IPR011110">
    <property type="entry name" value="Reg_prop"/>
</dbReference>
<dbReference type="SMART" id="SM00388">
    <property type="entry name" value="HisKA"/>
    <property type="match status" value="1"/>
</dbReference>
<dbReference type="EMBL" id="FWYF01000001">
    <property type="protein sequence ID" value="SMD32777.1"/>
    <property type="molecule type" value="Genomic_DNA"/>
</dbReference>
<evidence type="ECO:0000259" key="16">
    <source>
        <dbReference type="PROSITE" id="PS50109"/>
    </source>
</evidence>
<dbReference type="CDD" id="cd17574">
    <property type="entry name" value="REC_OmpR"/>
    <property type="match status" value="1"/>
</dbReference>
<dbReference type="SMART" id="SM00342">
    <property type="entry name" value="HTH_ARAC"/>
    <property type="match status" value="1"/>
</dbReference>
<dbReference type="FunFam" id="2.60.40.10:FF:000791">
    <property type="entry name" value="Two-component system sensor histidine kinase/response regulator"/>
    <property type="match status" value="1"/>
</dbReference>
<dbReference type="Gene3D" id="1.10.10.60">
    <property type="entry name" value="Homeodomain-like"/>
    <property type="match status" value="2"/>
</dbReference>
<dbReference type="STRING" id="692418.SAMN04488029_1128"/>
<accession>A0A1W2G7X7</accession>
<dbReference type="SUPFAM" id="SSF46689">
    <property type="entry name" value="Homeodomain-like"/>
    <property type="match status" value="1"/>
</dbReference>
<proteinExistence type="predicted"/>
<evidence type="ECO:0000256" key="7">
    <source>
        <dbReference type="ARBA" id="ARBA00022840"/>
    </source>
</evidence>
<dbReference type="SMART" id="SM00387">
    <property type="entry name" value="HATPase_c"/>
    <property type="match status" value="1"/>
</dbReference>
<dbReference type="InterPro" id="IPR005467">
    <property type="entry name" value="His_kinase_dom"/>
</dbReference>
<dbReference type="InterPro" id="IPR036097">
    <property type="entry name" value="HisK_dim/P_sf"/>
</dbReference>
<evidence type="ECO:0000256" key="4">
    <source>
        <dbReference type="ARBA" id="ARBA00022679"/>
    </source>
</evidence>
<keyword evidence="8" id="KW-0902">Two-component regulatory system</keyword>
<dbReference type="FunFam" id="3.30.565.10:FF:000037">
    <property type="entry name" value="Hybrid sensor histidine kinase/response regulator"/>
    <property type="match status" value="1"/>
</dbReference>
<feature type="modified residue" description="4-aspartylphosphate" evidence="12">
    <location>
        <position position="1231"/>
    </location>
</feature>
<dbReference type="Pfam" id="PF07495">
    <property type="entry name" value="Y_Y_Y"/>
    <property type="match status" value="1"/>
</dbReference>
<feature type="domain" description="Histidine kinase" evidence="16">
    <location>
        <begin position="915"/>
        <end position="1133"/>
    </location>
</feature>
<dbReference type="InterPro" id="IPR013783">
    <property type="entry name" value="Ig-like_fold"/>
</dbReference>
<keyword evidence="5" id="KW-0547">Nucleotide-binding</keyword>